<protein>
    <submittedName>
        <fullName evidence="2">Uncharacterized protein</fullName>
    </submittedName>
</protein>
<dbReference type="Gene3D" id="2.40.420.20">
    <property type="match status" value="1"/>
</dbReference>
<dbReference type="EMBL" id="JRTT01000033">
    <property type="protein sequence ID" value="KHD74986.1"/>
    <property type="molecule type" value="Genomic_DNA"/>
</dbReference>
<gene>
    <name evidence="2" type="ORF">MB27_25515</name>
</gene>
<feature type="region of interest" description="Disordered" evidence="1">
    <location>
        <begin position="180"/>
        <end position="226"/>
    </location>
</feature>
<dbReference type="STRING" id="1869.MB27_25515"/>
<accession>A0A0A6UHQ9</accession>
<reference evidence="2 3" key="1">
    <citation type="submission" date="2014-10" db="EMBL/GenBank/DDBJ databases">
        <title>Draft genome sequence of Actinoplanes utahensis NRRL 12052.</title>
        <authorList>
            <person name="Velasco-Bucheli B."/>
            <person name="del Cerro C."/>
            <person name="Hormigo D."/>
            <person name="Garcia J.L."/>
            <person name="Acebal C."/>
            <person name="Arroyo M."/>
            <person name="de la Mata I."/>
        </authorList>
    </citation>
    <scope>NUCLEOTIDE SEQUENCE [LARGE SCALE GENOMIC DNA]</scope>
    <source>
        <strain evidence="2 3">NRRL 12052</strain>
    </source>
</reference>
<dbReference type="eggNOG" id="COG0845">
    <property type="taxonomic scope" value="Bacteria"/>
</dbReference>
<dbReference type="AlphaFoldDB" id="A0A0A6UHQ9"/>
<organism evidence="2 3">
    <name type="scientific">Actinoplanes utahensis</name>
    <dbReference type="NCBI Taxonomy" id="1869"/>
    <lineage>
        <taxon>Bacteria</taxon>
        <taxon>Bacillati</taxon>
        <taxon>Actinomycetota</taxon>
        <taxon>Actinomycetes</taxon>
        <taxon>Micromonosporales</taxon>
        <taxon>Micromonosporaceae</taxon>
        <taxon>Actinoplanes</taxon>
    </lineage>
</organism>
<proteinExistence type="predicted"/>
<name>A0A0A6UHQ9_ACTUT</name>
<evidence type="ECO:0000313" key="2">
    <source>
        <dbReference type="EMBL" id="KHD74986.1"/>
    </source>
</evidence>
<evidence type="ECO:0000256" key="1">
    <source>
        <dbReference type="SAM" id="MobiDB-lite"/>
    </source>
</evidence>
<feature type="compositionally biased region" description="Gly residues" evidence="1">
    <location>
        <begin position="212"/>
        <end position="221"/>
    </location>
</feature>
<dbReference type="OrthoDB" id="4401807at2"/>
<sequence length="328" mass="33274">MGVAVVAVTVVLSGCTSEGETAQTPDLEARGTVLTTVQPARQDLTNQISLSGKVTINPLFGIVAPAAGEIRYVSRKPSTRPVERRTWVASVWDENGIARRVEIPIGSVLAGRLMADRSPVSKGMPVVSARQVGYGIVADIDSAQAYRISGSVESVKAQIKNGPGPFACEPIGTIAALPAGTLPEPQPTAAATTPAAGASGAPAPVPTDPGAGDAGSQGGDGSEPTGLRLVCAAPEQIRLINGSDVTLDVITGRAANALVLPVEAVAGLQGRGKVDLVIGQDKRRKTIDVELGISDGKVVEIKKGLVGNETIAVPGPNLPTAAPTEVTG</sequence>
<feature type="compositionally biased region" description="Low complexity" evidence="1">
    <location>
        <begin position="181"/>
        <end position="202"/>
    </location>
</feature>
<dbReference type="Proteomes" id="UP000054537">
    <property type="component" value="Unassembled WGS sequence"/>
</dbReference>
<evidence type="ECO:0000313" key="3">
    <source>
        <dbReference type="Proteomes" id="UP000054537"/>
    </source>
</evidence>
<comment type="caution">
    <text evidence="2">The sequence shown here is derived from an EMBL/GenBank/DDBJ whole genome shotgun (WGS) entry which is preliminary data.</text>
</comment>
<keyword evidence="3" id="KW-1185">Reference proteome</keyword>